<sequence>MENVPDELWIAACAHRLQRQWHTVDPEQLEEVARDLARDPRLRAMDPGSAALDWLRPLHEPG</sequence>
<dbReference type="RefSeq" id="WP_095745181.1">
    <property type="nucleotide sequence ID" value="NZ_CP023284.1"/>
</dbReference>
<gene>
    <name evidence="1" type="ORF">CKY39_16305</name>
</gene>
<dbReference type="EMBL" id="CP023284">
    <property type="protein sequence ID" value="ATA54598.1"/>
    <property type="molecule type" value="Genomic_DNA"/>
</dbReference>
<evidence type="ECO:0000313" key="2">
    <source>
        <dbReference type="Proteomes" id="UP000217154"/>
    </source>
</evidence>
<evidence type="ECO:0000313" key="1">
    <source>
        <dbReference type="EMBL" id="ATA54598.1"/>
    </source>
</evidence>
<protein>
    <submittedName>
        <fullName evidence="1">Uncharacterized protein</fullName>
    </submittedName>
</protein>
<dbReference type="Proteomes" id="UP000217154">
    <property type="component" value="Chromosome"/>
</dbReference>
<reference evidence="1 2" key="1">
    <citation type="submission" date="2017-09" db="EMBL/GenBank/DDBJ databases">
        <title>The diverse metabolic capabilities of V. boronicumulans make it an excellent choice for continued studies on novel biodegradation.</title>
        <authorList>
            <person name="Sun S."/>
        </authorList>
    </citation>
    <scope>NUCLEOTIDE SEQUENCE [LARGE SCALE GENOMIC DNA]</scope>
    <source>
        <strain evidence="1 2">J1</strain>
    </source>
</reference>
<accession>A0A250DJQ0</accession>
<dbReference type="AlphaFoldDB" id="A0A250DJQ0"/>
<proteinExistence type="predicted"/>
<name>A0A250DJQ0_9BURK</name>
<dbReference type="KEGG" id="vbo:CKY39_16305"/>
<organism evidence="1 2">
    <name type="scientific">Variovorax boronicumulans</name>
    <dbReference type="NCBI Taxonomy" id="436515"/>
    <lineage>
        <taxon>Bacteria</taxon>
        <taxon>Pseudomonadati</taxon>
        <taxon>Pseudomonadota</taxon>
        <taxon>Betaproteobacteria</taxon>
        <taxon>Burkholderiales</taxon>
        <taxon>Comamonadaceae</taxon>
        <taxon>Variovorax</taxon>
    </lineage>
</organism>